<proteinExistence type="predicted"/>
<dbReference type="EMBL" id="JANRMS010000235">
    <property type="protein sequence ID" value="KAJ3543637.1"/>
    <property type="molecule type" value="Genomic_DNA"/>
</dbReference>
<accession>A0ACC1SNY2</accession>
<evidence type="ECO:0000313" key="1">
    <source>
        <dbReference type="EMBL" id="KAJ3543637.1"/>
    </source>
</evidence>
<protein>
    <submittedName>
        <fullName evidence="1">Uncharacterized protein</fullName>
    </submittedName>
</protein>
<keyword evidence="2" id="KW-1185">Reference proteome</keyword>
<comment type="caution">
    <text evidence="1">The sequence shown here is derived from an EMBL/GenBank/DDBJ whole genome shotgun (WGS) entry which is preliminary data.</text>
</comment>
<name>A0ACC1SNY2_9HYPO</name>
<sequence length="889" mass="99474">MDPIDGHQDAFPSQHHQKKPPAKTRKRARKACLACRRRKVRCDVSQRGRPCANCHLDDEPCIVTGRASKYRRAQYDVRDGIQASQPPYAPLQNQDNNPASAEVTADTTVAEEGDDVSGDRPPDNIGTDQPLDLDYLDLNQGVSGDNLADEAQPFLPEMCNRQYHPGGQDTALRNDLATFVLQPPQVSAGFTHQWATDGSTASSELSYCCYPFLAISNIYQLPQQSVKFLELQGCLRVPMQPFLDEMVRQYFLHIHPFLPLVNEGDFWETYCCNGGSAPRQHVPLLLFQAMLFASCVFVSESSVQAFGNSNTRSIRATFLQRTKLLYDFETESSPLVKAQACTLLSFASLSSSKTPNTIWLSLAIENARLAEAHLYASVASDYQPKHRNALKRLWWCCITRDRSMSLLMRLPIRITREQFDFDSDPFTAQDLEDELQRSKVYSPATKRRLAEIHTHSIELYTLLTDILMLVLPFNGIPGSVHQGHRDGLPKLDKCRAALRQWYISASSKLPACRTCVDPEASPTATKTTNHGSIKLYMNFMYMYYHTARIVLCHYEVLQLDILRSGADETYCLAKDLSTIFDARRDLQDATSDIIECHRELVRLKLVHWLPSSAIGLVILPLVLNILDMKLSSPMTHSSNLSSNNTQQHLNLLIQVMRAYWSRYDGVDWVSEIIRHISGLVQLDGSEIRRSNSITNWADVFAFQPRSYLRLVLALDLSLSKGRLPQDGDFPLKLRGLFTVRCNPCRGLVYDNGTMIDRRDGSNPEHEVPDSLPQNSFPRQLQGSVLGLDECLITTLENEFDFGSFGELMSVGAYPARVEASSSGESSPTPSTSHGFSDVIATTVEVSENVATGDKEIISPLNPPSEPECQDPQSTATENTSSQEAGDSFI</sequence>
<dbReference type="Proteomes" id="UP001148629">
    <property type="component" value="Unassembled WGS sequence"/>
</dbReference>
<evidence type="ECO:0000313" key="2">
    <source>
        <dbReference type="Proteomes" id="UP001148629"/>
    </source>
</evidence>
<reference evidence="1" key="1">
    <citation type="submission" date="2022-08" db="EMBL/GenBank/DDBJ databases">
        <title>Genome Sequence of Fusarium decemcellulare.</title>
        <authorList>
            <person name="Buettner E."/>
        </authorList>
    </citation>
    <scope>NUCLEOTIDE SEQUENCE</scope>
    <source>
        <strain evidence="1">Babe19</strain>
    </source>
</reference>
<organism evidence="1 2">
    <name type="scientific">Fusarium decemcellulare</name>
    <dbReference type="NCBI Taxonomy" id="57161"/>
    <lineage>
        <taxon>Eukaryota</taxon>
        <taxon>Fungi</taxon>
        <taxon>Dikarya</taxon>
        <taxon>Ascomycota</taxon>
        <taxon>Pezizomycotina</taxon>
        <taxon>Sordariomycetes</taxon>
        <taxon>Hypocreomycetidae</taxon>
        <taxon>Hypocreales</taxon>
        <taxon>Nectriaceae</taxon>
        <taxon>Fusarium</taxon>
        <taxon>Fusarium decemcellulare species complex</taxon>
    </lineage>
</organism>
<gene>
    <name evidence="1" type="ORF">NM208_g3468</name>
</gene>